<dbReference type="AlphaFoldDB" id="A0A5M9JNY2"/>
<feature type="compositionally biased region" description="Polar residues" evidence="1">
    <location>
        <begin position="148"/>
        <end position="160"/>
    </location>
</feature>
<sequence length="187" mass="20759">MLAMNSKDLDPIKTKRTSLELQSYTWYTGGAIAKASTTDLIFRSTHLISRTQHRSLQMKTREAYENIYDCTQGESSLISILISFLEALSSSLLIPSSVCAIHRHSEAATQTPSRPSETPRKRNRIANKTSPSLGTQSISFKRGREHTSQSTSGKTGQNTQDIHHPAIACHCHPAPPNSRNFCSFFPL</sequence>
<organism evidence="2 3">
    <name type="scientific">Monilinia fructicola</name>
    <name type="common">Brown rot fungus</name>
    <name type="synonym">Ciboria fructicola</name>
    <dbReference type="NCBI Taxonomy" id="38448"/>
    <lineage>
        <taxon>Eukaryota</taxon>
        <taxon>Fungi</taxon>
        <taxon>Dikarya</taxon>
        <taxon>Ascomycota</taxon>
        <taxon>Pezizomycotina</taxon>
        <taxon>Leotiomycetes</taxon>
        <taxon>Helotiales</taxon>
        <taxon>Sclerotiniaceae</taxon>
        <taxon>Monilinia</taxon>
    </lineage>
</organism>
<evidence type="ECO:0000313" key="3">
    <source>
        <dbReference type="Proteomes" id="UP000322873"/>
    </source>
</evidence>
<feature type="compositionally biased region" description="Polar residues" evidence="1">
    <location>
        <begin position="126"/>
        <end position="139"/>
    </location>
</feature>
<evidence type="ECO:0000256" key="1">
    <source>
        <dbReference type="SAM" id="MobiDB-lite"/>
    </source>
</evidence>
<keyword evidence="3" id="KW-1185">Reference proteome</keyword>
<feature type="region of interest" description="Disordered" evidence="1">
    <location>
        <begin position="105"/>
        <end position="160"/>
    </location>
</feature>
<protein>
    <submittedName>
        <fullName evidence="2">Uncharacterized protein</fullName>
    </submittedName>
</protein>
<name>A0A5M9JNY2_MONFR</name>
<dbReference type="Proteomes" id="UP000322873">
    <property type="component" value="Unassembled WGS sequence"/>
</dbReference>
<dbReference type="EMBL" id="VICG01000009">
    <property type="protein sequence ID" value="KAA8568715.1"/>
    <property type="molecule type" value="Genomic_DNA"/>
</dbReference>
<proteinExistence type="predicted"/>
<gene>
    <name evidence="2" type="ORF">EYC84_007714</name>
</gene>
<accession>A0A5M9JNY2</accession>
<feature type="compositionally biased region" description="Polar residues" evidence="1">
    <location>
        <begin position="107"/>
        <end position="116"/>
    </location>
</feature>
<comment type="caution">
    <text evidence="2">The sequence shown here is derived from an EMBL/GenBank/DDBJ whole genome shotgun (WGS) entry which is preliminary data.</text>
</comment>
<reference evidence="2 3" key="1">
    <citation type="submission" date="2019-06" db="EMBL/GenBank/DDBJ databases">
        <title>Genome Sequence of the Brown Rot Fungal Pathogen Monilinia fructicola.</title>
        <authorList>
            <person name="De Miccolis Angelini R.M."/>
            <person name="Landi L."/>
            <person name="Abate D."/>
            <person name="Pollastro S."/>
            <person name="Romanazzi G."/>
            <person name="Faretra F."/>
        </authorList>
    </citation>
    <scope>NUCLEOTIDE SEQUENCE [LARGE SCALE GENOMIC DNA]</scope>
    <source>
        <strain evidence="2 3">Mfrc123</strain>
    </source>
</reference>
<evidence type="ECO:0000313" key="2">
    <source>
        <dbReference type="EMBL" id="KAA8568715.1"/>
    </source>
</evidence>